<reference evidence="2 3" key="1">
    <citation type="journal article" date="2023" name="Front. Microbiol.">
        <title>Phylogeography and host specificity of Pasteurellaceae pathogenic to sea-farmed fish in the north-east Atlantic.</title>
        <authorList>
            <person name="Gulla S."/>
            <person name="Colquhoun D.J."/>
            <person name="Olsen A.B."/>
            <person name="Spilsberg B."/>
            <person name="Lagesen K."/>
            <person name="Aakesson C.P."/>
            <person name="Strom S."/>
            <person name="Manji F."/>
            <person name="Birkbeck T.H."/>
            <person name="Nilsen H.K."/>
        </authorList>
    </citation>
    <scope>NUCLEOTIDE SEQUENCE [LARGE SCALE GENOMIC DNA]</scope>
    <source>
        <strain evidence="2 3">VIO11850</strain>
    </source>
</reference>
<name>A0ABT9JN31_9PAST</name>
<dbReference type="Proteomes" id="UP001224812">
    <property type="component" value="Unassembled WGS sequence"/>
</dbReference>
<comment type="caution">
    <text evidence="2">The sequence shown here is derived from an EMBL/GenBank/DDBJ whole genome shotgun (WGS) entry which is preliminary data.</text>
</comment>
<evidence type="ECO:0000259" key="1">
    <source>
        <dbReference type="Pfam" id="PF04233"/>
    </source>
</evidence>
<dbReference type="Pfam" id="PF04233">
    <property type="entry name" value="Phage_Mu_F"/>
    <property type="match status" value="1"/>
</dbReference>
<dbReference type="EMBL" id="JASAVS010000026">
    <property type="protein sequence ID" value="MDP8086224.1"/>
    <property type="molecule type" value="Genomic_DNA"/>
</dbReference>
<dbReference type="InterPro" id="IPR006528">
    <property type="entry name" value="Phage_head_morphogenesis_dom"/>
</dbReference>
<accession>A0ABT9JN31</accession>
<keyword evidence="3" id="KW-1185">Reference proteome</keyword>
<dbReference type="NCBIfam" id="TIGR01641">
    <property type="entry name" value="phageSPP1_gp7"/>
    <property type="match status" value="1"/>
</dbReference>
<proteinExistence type="predicted"/>
<feature type="domain" description="Phage head morphogenesis" evidence="1">
    <location>
        <begin position="50"/>
        <end position="164"/>
    </location>
</feature>
<evidence type="ECO:0000313" key="3">
    <source>
        <dbReference type="Proteomes" id="UP001224812"/>
    </source>
</evidence>
<protein>
    <submittedName>
        <fullName evidence="2">Phage minor head protein</fullName>
    </submittedName>
</protein>
<evidence type="ECO:0000313" key="2">
    <source>
        <dbReference type="EMBL" id="MDP8086224.1"/>
    </source>
</evidence>
<sequence>MSKFTFEKQAQYFEKKLNLPTNTYLDIMGKEHDYFFIVAGANRNEVLNAFRQAVDNAIQNGGTLEEFRKDFDKNVEKTGWQYNGGRNWRTRIIYDTNVYGAYNHGRLEQHLELKDVMPYWEYIHNENSHPRPQHQAWHGKILRADDPWWKYYYPTKAYRCHCTVVAHDDDDLKAMGRTVEQAPEIEWQEKTVGIRSGNVRTVKVPKGYDVGFQPHNFENLAAQRNTGVDKVLMQKMITAEPKFVSAAILNVMKEPRVMALLNNSMAQMVKTVSVEKMARGEMKLVGVLQKDVITELEALNKAPQSAVIAVRDSDLLHALRESKQVKGIHIDEKFWKQLPEKLQNPTAILLQPKEGFKDKNALDTLLFVYDTDKGKVAVKMDYEVKTKDVITGKKYKAKLNLIRTATLFKDKSALYDFKVLWGNL</sequence>
<gene>
    <name evidence="2" type="ORF">QJT92_09870</name>
</gene>
<dbReference type="RefSeq" id="WP_306383988.1">
    <property type="nucleotide sequence ID" value="NZ_JASAVR010000025.1"/>
</dbReference>
<organism evidence="2 3">
    <name type="scientific">Phocoenobacter skyensis</name>
    <dbReference type="NCBI Taxonomy" id="97481"/>
    <lineage>
        <taxon>Bacteria</taxon>
        <taxon>Pseudomonadati</taxon>
        <taxon>Pseudomonadota</taxon>
        <taxon>Gammaproteobacteria</taxon>
        <taxon>Pasteurellales</taxon>
        <taxon>Pasteurellaceae</taxon>
        <taxon>Phocoenobacter</taxon>
    </lineage>
</organism>